<evidence type="ECO:0000313" key="8">
    <source>
        <dbReference type="Proteomes" id="UP000708148"/>
    </source>
</evidence>
<dbReference type="OrthoDB" id="10056939at2759"/>
<dbReference type="InterPro" id="IPR001356">
    <property type="entry name" value="HD"/>
</dbReference>
<organism evidence="7 8">
    <name type="scientific">Ostreobium quekettii</name>
    <dbReference type="NCBI Taxonomy" id="121088"/>
    <lineage>
        <taxon>Eukaryota</taxon>
        <taxon>Viridiplantae</taxon>
        <taxon>Chlorophyta</taxon>
        <taxon>core chlorophytes</taxon>
        <taxon>Ulvophyceae</taxon>
        <taxon>TCBD clade</taxon>
        <taxon>Bryopsidales</taxon>
        <taxon>Ostreobineae</taxon>
        <taxon>Ostreobiaceae</taxon>
        <taxon>Ostreobium</taxon>
    </lineage>
</organism>
<comment type="subcellular location">
    <subcellularLocation>
        <location evidence="4">Nucleus</location>
    </subcellularLocation>
</comment>
<dbReference type="Pfam" id="PF05920">
    <property type="entry name" value="Homeobox_KN"/>
    <property type="match status" value="1"/>
</dbReference>
<sequence length="314" mass="34468">MENPKPMEPLEAHLLTTPSLLTPARGLRGDGAMLREDGSGVAYGRPCPPGDKAPHGPADPTVRAGYVVDSGGLIPQAAASTSMPLGQIQQHRQDNSGRWRYAVNQAILQHTVGIDDGTEYPKSNQPSEDEVQLFMSSLGSPMFLSKAQKHQLTEVLTNMEGWWKQSLPAMETLSNDSSAVLGTGGPTLPPVVFPMRLRHRMAVMANATAALLRLPDAPCDDNGNSMHRDGNQTSQEDGWTPGAGPVALLRHWMMQHFVHPYPTPEEKEMLARTTGMSPKQVSNWFINARVRIWQPLVKDLARELQGCEDEDEIR</sequence>
<dbReference type="PANTHER" id="PTHR11850">
    <property type="entry name" value="HOMEOBOX PROTEIN TRANSCRIPTION FACTORS"/>
    <property type="match status" value="1"/>
</dbReference>
<dbReference type="Proteomes" id="UP000708148">
    <property type="component" value="Unassembled WGS sequence"/>
</dbReference>
<keyword evidence="1 4" id="KW-0238">DNA-binding</keyword>
<evidence type="ECO:0000259" key="6">
    <source>
        <dbReference type="PROSITE" id="PS50071"/>
    </source>
</evidence>
<keyword evidence="3 4" id="KW-0539">Nucleus</keyword>
<proteinExistence type="predicted"/>
<accession>A0A8S1JCG3</accession>
<keyword evidence="2 4" id="KW-0371">Homeobox</keyword>
<feature type="region of interest" description="Disordered" evidence="5">
    <location>
        <begin position="33"/>
        <end position="59"/>
    </location>
</feature>
<dbReference type="InterPro" id="IPR009057">
    <property type="entry name" value="Homeodomain-like_sf"/>
</dbReference>
<feature type="domain" description="Homeobox" evidence="6">
    <location>
        <begin position="249"/>
        <end position="295"/>
    </location>
</feature>
<keyword evidence="8" id="KW-1185">Reference proteome</keyword>
<dbReference type="InterPro" id="IPR050224">
    <property type="entry name" value="TALE_homeobox"/>
</dbReference>
<evidence type="ECO:0000256" key="4">
    <source>
        <dbReference type="PROSITE-ProRule" id="PRU00108"/>
    </source>
</evidence>
<evidence type="ECO:0000256" key="3">
    <source>
        <dbReference type="ARBA" id="ARBA00023242"/>
    </source>
</evidence>
<dbReference type="SMART" id="SM00389">
    <property type="entry name" value="HOX"/>
    <property type="match status" value="1"/>
</dbReference>
<gene>
    <name evidence="7" type="ORF">OSTQU699_LOCUS10020</name>
</gene>
<evidence type="ECO:0000256" key="5">
    <source>
        <dbReference type="SAM" id="MobiDB-lite"/>
    </source>
</evidence>
<dbReference type="GO" id="GO:0003677">
    <property type="term" value="F:DNA binding"/>
    <property type="evidence" value="ECO:0007669"/>
    <property type="project" value="UniProtKB-UniRule"/>
</dbReference>
<evidence type="ECO:0000313" key="7">
    <source>
        <dbReference type="EMBL" id="CAD7704665.1"/>
    </source>
</evidence>
<dbReference type="CDD" id="cd00086">
    <property type="entry name" value="homeodomain"/>
    <property type="match status" value="1"/>
</dbReference>
<dbReference type="InterPro" id="IPR008422">
    <property type="entry name" value="KN_HD"/>
</dbReference>
<comment type="caution">
    <text evidence="7">The sequence shown here is derived from an EMBL/GenBank/DDBJ whole genome shotgun (WGS) entry which is preliminary data.</text>
</comment>
<dbReference type="AlphaFoldDB" id="A0A8S1JCG3"/>
<evidence type="ECO:0000256" key="2">
    <source>
        <dbReference type="ARBA" id="ARBA00023155"/>
    </source>
</evidence>
<evidence type="ECO:0000256" key="1">
    <source>
        <dbReference type="ARBA" id="ARBA00023125"/>
    </source>
</evidence>
<feature type="DNA-binding region" description="Homeobox" evidence="4">
    <location>
        <begin position="251"/>
        <end position="296"/>
    </location>
</feature>
<name>A0A8S1JCG3_9CHLO</name>
<dbReference type="GO" id="GO:0005634">
    <property type="term" value="C:nucleus"/>
    <property type="evidence" value="ECO:0007669"/>
    <property type="project" value="UniProtKB-SubCell"/>
</dbReference>
<reference evidence="7" key="1">
    <citation type="submission" date="2020-12" db="EMBL/GenBank/DDBJ databases">
        <authorList>
            <person name="Iha C."/>
        </authorList>
    </citation>
    <scope>NUCLEOTIDE SEQUENCE</scope>
</reference>
<dbReference type="SUPFAM" id="SSF46689">
    <property type="entry name" value="Homeodomain-like"/>
    <property type="match status" value="1"/>
</dbReference>
<protein>
    <recommendedName>
        <fullName evidence="6">Homeobox domain-containing protein</fullName>
    </recommendedName>
</protein>
<dbReference type="EMBL" id="CAJHUC010002941">
    <property type="protein sequence ID" value="CAD7704665.1"/>
    <property type="molecule type" value="Genomic_DNA"/>
</dbReference>
<dbReference type="GO" id="GO:0006355">
    <property type="term" value="P:regulation of DNA-templated transcription"/>
    <property type="evidence" value="ECO:0007669"/>
    <property type="project" value="InterPro"/>
</dbReference>
<dbReference type="PROSITE" id="PS50071">
    <property type="entry name" value="HOMEOBOX_2"/>
    <property type="match status" value="1"/>
</dbReference>
<dbReference type="Gene3D" id="1.10.10.60">
    <property type="entry name" value="Homeodomain-like"/>
    <property type="match status" value="1"/>
</dbReference>